<dbReference type="GO" id="GO:0005737">
    <property type="term" value="C:cytoplasm"/>
    <property type="evidence" value="ECO:0007669"/>
    <property type="project" value="TreeGrafter"/>
</dbReference>
<dbReference type="Gene3D" id="3.10.580.10">
    <property type="entry name" value="CBS-domain"/>
    <property type="match status" value="2"/>
</dbReference>
<dbReference type="GO" id="GO:0005634">
    <property type="term" value="C:nucleus"/>
    <property type="evidence" value="ECO:0007669"/>
    <property type="project" value="TreeGrafter"/>
</dbReference>
<feature type="compositionally biased region" description="Low complexity" evidence="6">
    <location>
        <begin position="231"/>
        <end position="249"/>
    </location>
</feature>
<feature type="region of interest" description="Disordered" evidence="6">
    <location>
        <begin position="219"/>
        <end position="302"/>
    </location>
</feature>
<dbReference type="Proteomes" id="UP001445076">
    <property type="component" value="Unassembled WGS sequence"/>
</dbReference>
<dbReference type="PANTHER" id="PTHR13780">
    <property type="entry name" value="AMP-ACTIVATED PROTEIN KINASE, GAMMA REGULATORY SUBUNIT"/>
    <property type="match status" value="1"/>
</dbReference>
<feature type="domain" description="CBS" evidence="7">
    <location>
        <begin position="697"/>
        <end position="757"/>
    </location>
</feature>
<evidence type="ECO:0000256" key="5">
    <source>
        <dbReference type="PROSITE-ProRule" id="PRU00703"/>
    </source>
</evidence>
<comment type="similarity">
    <text evidence="1">Belongs to the 5'-AMP-activated protein kinase gamma subunit family.</text>
</comment>
<accession>A0AAW0Y448</accession>
<comment type="caution">
    <text evidence="8">The sequence shown here is derived from an EMBL/GenBank/DDBJ whole genome shotgun (WGS) entry which is preliminary data.</text>
</comment>
<dbReference type="SMART" id="SM00116">
    <property type="entry name" value="CBS"/>
    <property type="match status" value="4"/>
</dbReference>
<keyword evidence="3 5" id="KW-0129">CBS domain</keyword>
<comment type="subunit">
    <text evidence="4">AMPK is a heterotrimer of an alpha catalytic subunit (PRKAA1 or PRKAA2), a beta (PRKAB1 or PRKAB2) and a gamma non-catalytic subunits (PRKAG1, PRKAG2 or PRKAG3). Interacts with FNIP1 and FNIP2.</text>
</comment>
<feature type="compositionally biased region" description="Polar residues" evidence="6">
    <location>
        <begin position="219"/>
        <end position="230"/>
    </location>
</feature>
<feature type="region of interest" description="Disordered" evidence="6">
    <location>
        <begin position="91"/>
        <end position="180"/>
    </location>
</feature>
<feature type="compositionally biased region" description="Polar residues" evidence="6">
    <location>
        <begin position="30"/>
        <end position="53"/>
    </location>
</feature>
<evidence type="ECO:0000259" key="7">
    <source>
        <dbReference type="PROSITE" id="PS51371"/>
    </source>
</evidence>
<feature type="domain" description="CBS" evidence="7">
    <location>
        <begin position="622"/>
        <end position="680"/>
    </location>
</feature>
<protein>
    <recommendedName>
        <fullName evidence="7">CBS domain-containing protein</fullName>
    </recommendedName>
</protein>
<dbReference type="InterPro" id="IPR046342">
    <property type="entry name" value="CBS_dom_sf"/>
</dbReference>
<evidence type="ECO:0000256" key="1">
    <source>
        <dbReference type="ARBA" id="ARBA00006750"/>
    </source>
</evidence>
<feature type="region of interest" description="Disordered" evidence="6">
    <location>
        <begin position="882"/>
        <end position="947"/>
    </location>
</feature>
<proteinExistence type="inferred from homology"/>
<keyword evidence="9" id="KW-1185">Reference proteome</keyword>
<evidence type="ECO:0000256" key="2">
    <source>
        <dbReference type="ARBA" id="ARBA00022737"/>
    </source>
</evidence>
<dbReference type="CDD" id="cd04641">
    <property type="entry name" value="CBS_euAMPK_gamma-like_repeat2"/>
    <property type="match status" value="1"/>
</dbReference>
<dbReference type="PROSITE" id="PS51371">
    <property type="entry name" value="CBS"/>
    <property type="match status" value="4"/>
</dbReference>
<dbReference type="GO" id="GO:0031588">
    <property type="term" value="C:nucleotide-activated protein kinase complex"/>
    <property type="evidence" value="ECO:0007669"/>
    <property type="project" value="TreeGrafter"/>
</dbReference>
<feature type="region of interest" description="Disordered" evidence="6">
    <location>
        <begin position="20"/>
        <end position="72"/>
    </location>
</feature>
<feature type="compositionally biased region" description="Basic and acidic residues" evidence="6">
    <location>
        <begin position="125"/>
        <end position="139"/>
    </location>
</feature>
<sequence length="947" mass="105876">MDGKNLPVFAGLPIPPIICTPDVEDGDSELNYTPSEGSSSRRGSLHKSGSSSPGGIFNFSPGKSGNDSPLKVRGGNFLHNLLHPLDYYHYQQQKRRSRSNSASSELGLSFDALGPSSASRPGRSRTTDTPKQKQKDKKSLLRRSLTPEPPKSKEKENTKPLQRSRTPEPWPVYRPSPQRRPIQYNLNIPAYVAKPQDVGKSGSPNYLTVPYSYVKPQISSHPNPASVTDESSSCSSHSRSSSSGSYTESDNGEEWQQTSSFVKQEIGSIGQHYRSHSPARSPRNSHSPLTVIDTKSPLSKSPNERVIQVPLTLSISLNTDTQSPSYNHHNLDPRKSLPLQPYSTHTLKLRPGQYTLSKCDNVSKSHCSLDATNSQTTQLCREKRCVTRVDIGQDPQKMIKGIDDDTCWASFWGDDPDGNVFKKSKVSDKERSSSLSAEDGLRKSSSVEKLYSIYDQIIKEGQLRRLSSDTDKRRHGSGTLQPTYVRGEMDPNQAAMLFRDSRGLPYADPFLENISRSDLEEDETQIFVKFFEFHHTYDLIPISAKLVVFDTRLQVKKAFFALVYNGVRAAPLWDSARQQFIGMLTITDFIRILQNFYNSPNRKMEELEDHRLETWRTVLKDESRPLISIRPDESLYVAIRSLIHHKIHRLPVIDPATGNVLYIVTHKRILKFLYLYINELPKPSILQKPLRELEIGTYKNIETASQDTLIIEALNKFVEHRISALPIVDAEGKLVDIYAKFDVINLAAEGTYNNLDVTLLKANEYRNEWFEQVHSCTLDETLGTIMERIVRAEVHRLVVVDEKNRVVGVISLSDILKELVLKPCNDVEPNSLRSANVSQMEVVLTQAVDLSAKYSTECSHSESNKDPPTASTLNVNGVHVTESDESIGGKWSSDDRLSQTCSTSSGQGNESSSKSFPADSEDEARFCIESSDGGAPVPPPEVIPITG</sequence>
<feature type="domain" description="CBS" evidence="7">
    <location>
        <begin position="542"/>
        <end position="601"/>
    </location>
</feature>
<feature type="compositionally biased region" description="Pro residues" evidence="6">
    <location>
        <begin position="936"/>
        <end position="947"/>
    </location>
</feature>
<feature type="region of interest" description="Disordered" evidence="6">
    <location>
        <begin position="320"/>
        <end position="339"/>
    </location>
</feature>
<keyword evidence="2" id="KW-0677">Repeat</keyword>
<name>A0AAW0Y448_CHEQU</name>
<dbReference type="Pfam" id="PF00571">
    <property type="entry name" value="CBS"/>
    <property type="match status" value="3"/>
</dbReference>
<dbReference type="SUPFAM" id="SSF54631">
    <property type="entry name" value="CBS-domain pair"/>
    <property type="match status" value="2"/>
</dbReference>
<evidence type="ECO:0000256" key="3">
    <source>
        <dbReference type="ARBA" id="ARBA00023122"/>
    </source>
</evidence>
<dbReference type="PANTHER" id="PTHR13780:SF35">
    <property type="entry name" value="LD22662P"/>
    <property type="match status" value="1"/>
</dbReference>
<dbReference type="GO" id="GO:0019901">
    <property type="term" value="F:protein kinase binding"/>
    <property type="evidence" value="ECO:0007669"/>
    <property type="project" value="TreeGrafter"/>
</dbReference>
<organism evidence="8 9">
    <name type="scientific">Cherax quadricarinatus</name>
    <name type="common">Australian red claw crayfish</name>
    <dbReference type="NCBI Taxonomy" id="27406"/>
    <lineage>
        <taxon>Eukaryota</taxon>
        <taxon>Metazoa</taxon>
        <taxon>Ecdysozoa</taxon>
        <taxon>Arthropoda</taxon>
        <taxon>Crustacea</taxon>
        <taxon>Multicrustacea</taxon>
        <taxon>Malacostraca</taxon>
        <taxon>Eumalacostraca</taxon>
        <taxon>Eucarida</taxon>
        <taxon>Decapoda</taxon>
        <taxon>Pleocyemata</taxon>
        <taxon>Astacidea</taxon>
        <taxon>Parastacoidea</taxon>
        <taxon>Parastacidae</taxon>
        <taxon>Cherax</taxon>
    </lineage>
</organism>
<dbReference type="GO" id="GO:0016208">
    <property type="term" value="F:AMP binding"/>
    <property type="evidence" value="ECO:0007669"/>
    <property type="project" value="TreeGrafter"/>
</dbReference>
<feature type="compositionally biased region" description="Low complexity" evidence="6">
    <location>
        <begin position="902"/>
        <end position="915"/>
    </location>
</feature>
<dbReference type="AlphaFoldDB" id="A0AAW0Y448"/>
<feature type="domain" description="CBS" evidence="7">
    <location>
        <begin position="766"/>
        <end position="827"/>
    </location>
</feature>
<evidence type="ECO:0000256" key="4">
    <source>
        <dbReference type="ARBA" id="ARBA00025878"/>
    </source>
</evidence>
<dbReference type="InterPro" id="IPR050511">
    <property type="entry name" value="AMPK_gamma/SDS23_families"/>
</dbReference>
<evidence type="ECO:0000256" key="6">
    <source>
        <dbReference type="SAM" id="MobiDB-lite"/>
    </source>
</evidence>
<reference evidence="8 9" key="1">
    <citation type="journal article" date="2024" name="BMC Genomics">
        <title>Genome assembly of redclaw crayfish (Cherax quadricarinatus) provides insights into its immune adaptation and hypoxia tolerance.</title>
        <authorList>
            <person name="Liu Z."/>
            <person name="Zheng J."/>
            <person name="Li H."/>
            <person name="Fang K."/>
            <person name="Wang S."/>
            <person name="He J."/>
            <person name="Zhou D."/>
            <person name="Weng S."/>
            <person name="Chi M."/>
            <person name="Gu Z."/>
            <person name="He J."/>
            <person name="Li F."/>
            <person name="Wang M."/>
        </authorList>
    </citation>
    <scope>NUCLEOTIDE SEQUENCE [LARGE SCALE GENOMIC DNA]</scope>
    <source>
        <strain evidence="8">ZL_2023a</strain>
    </source>
</reference>
<dbReference type="CDD" id="cd04618">
    <property type="entry name" value="CBS_euAMPK_gamma-like_repeat1"/>
    <property type="match status" value="1"/>
</dbReference>
<evidence type="ECO:0000313" key="9">
    <source>
        <dbReference type="Proteomes" id="UP001445076"/>
    </source>
</evidence>
<dbReference type="EMBL" id="JARKIK010000017">
    <property type="protein sequence ID" value="KAK8746423.1"/>
    <property type="molecule type" value="Genomic_DNA"/>
</dbReference>
<evidence type="ECO:0000313" key="8">
    <source>
        <dbReference type="EMBL" id="KAK8746423.1"/>
    </source>
</evidence>
<gene>
    <name evidence="8" type="ORF">OTU49_017010</name>
</gene>
<dbReference type="GO" id="GO:0019887">
    <property type="term" value="F:protein kinase regulator activity"/>
    <property type="evidence" value="ECO:0007669"/>
    <property type="project" value="TreeGrafter"/>
</dbReference>
<dbReference type="InterPro" id="IPR000644">
    <property type="entry name" value="CBS_dom"/>
</dbReference>